<dbReference type="PRINTS" id="PR00792">
    <property type="entry name" value="PEPSIN"/>
</dbReference>
<dbReference type="SUPFAM" id="SSF50630">
    <property type="entry name" value="Acid proteases"/>
    <property type="match status" value="1"/>
</dbReference>
<evidence type="ECO:0000256" key="2">
    <source>
        <dbReference type="ARBA" id="ARBA00022670"/>
    </source>
</evidence>
<evidence type="ECO:0000256" key="9">
    <source>
        <dbReference type="SAM" id="MobiDB-lite"/>
    </source>
</evidence>
<evidence type="ECO:0000256" key="4">
    <source>
        <dbReference type="ARBA" id="ARBA00022750"/>
    </source>
</evidence>
<keyword evidence="4 8" id="KW-0064">Aspartyl protease</keyword>
<evidence type="ECO:0000259" key="10">
    <source>
        <dbReference type="PROSITE" id="PS51767"/>
    </source>
</evidence>
<feature type="active site" evidence="6">
    <location>
        <position position="82"/>
    </location>
</feature>
<accession>A0A4R8TQW7</accession>
<dbReference type="PANTHER" id="PTHR47966">
    <property type="entry name" value="BETA-SITE APP-CLEAVING ENZYME, ISOFORM A-RELATED"/>
    <property type="match status" value="1"/>
</dbReference>
<feature type="domain" description="Peptidase A1" evidence="10">
    <location>
        <begin position="64"/>
        <end position="398"/>
    </location>
</feature>
<dbReference type="PROSITE" id="PS51767">
    <property type="entry name" value="PEPTIDASE_A1"/>
    <property type="match status" value="1"/>
</dbReference>
<dbReference type="Proteomes" id="UP000295604">
    <property type="component" value="Unassembled WGS sequence"/>
</dbReference>
<dbReference type="Pfam" id="PF00026">
    <property type="entry name" value="Asp"/>
    <property type="match status" value="1"/>
</dbReference>
<keyword evidence="5 8" id="KW-0378">Hydrolase</keyword>
<feature type="compositionally biased region" description="Low complexity" evidence="9">
    <location>
        <begin position="533"/>
        <end position="558"/>
    </location>
</feature>
<dbReference type="PANTHER" id="PTHR47966:SF65">
    <property type="entry name" value="ASPARTIC-TYPE ENDOPEPTIDASE"/>
    <property type="match status" value="1"/>
</dbReference>
<evidence type="ECO:0000256" key="6">
    <source>
        <dbReference type="PIRSR" id="PIRSR601461-1"/>
    </source>
</evidence>
<dbReference type="InterPro" id="IPR001969">
    <property type="entry name" value="Aspartic_peptidase_AS"/>
</dbReference>
<evidence type="ECO:0000256" key="7">
    <source>
        <dbReference type="PIRSR" id="PIRSR601461-2"/>
    </source>
</evidence>
<evidence type="ECO:0000256" key="8">
    <source>
        <dbReference type="RuleBase" id="RU000454"/>
    </source>
</evidence>
<keyword evidence="3" id="KW-0732">Signal</keyword>
<keyword evidence="7" id="KW-1015">Disulfide bond</keyword>
<dbReference type="PROSITE" id="PS00141">
    <property type="entry name" value="ASP_PROTEASE"/>
    <property type="match status" value="1"/>
</dbReference>
<feature type="disulfide bond" evidence="7">
    <location>
        <begin position="321"/>
        <end position="363"/>
    </location>
</feature>
<dbReference type="EMBL" id="QAPF01000033">
    <property type="protein sequence ID" value="TEA20379.1"/>
    <property type="molecule type" value="Genomic_DNA"/>
</dbReference>
<feature type="compositionally biased region" description="Pro residues" evidence="9">
    <location>
        <begin position="446"/>
        <end position="459"/>
    </location>
</feature>
<keyword evidence="12" id="KW-1185">Reference proteome</keyword>
<dbReference type="GO" id="GO:0004190">
    <property type="term" value="F:aspartic-type endopeptidase activity"/>
    <property type="evidence" value="ECO:0007669"/>
    <property type="project" value="UniProtKB-KW"/>
</dbReference>
<evidence type="ECO:0000256" key="1">
    <source>
        <dbReference type="ARBA" id="ARBA00007447"/>
    </source>
</evidence>
<feature type="compositionally biased region" description="Low complexity" evidence="9">
    <location>
        <begin position="433"/>
        <end position="445"/>
    </location>
</feature>
<feature type="compositionally biased region" description="Low complexity" evidence="9">
    <location>
        <begin position="484"/>
        <end position="512"/>
    </location>
</feature>
<feature type="compositionally biased region" description="Pro residues" evidence="9">
    <location>
        <begin position="468"/>
        <end position="478"/>
    </location>
</feature>
<proteinExistence type="inferred from homology"/>
<comment type="similarity">
    <text evidence="1 8">Belongs to the peptidase A1 family.</text>
</comment>
<dbReference type="InterPro" id="IPR021109">
    <property type="entry name" value="Peptidase_aspartic_dom_sf"/>
</dbReference>
<comment type="caution">
    <text evidence="11">The sequence shown here is derived from an EMBL/GenBank/DDBJ whole genome shotgun (WGS) entry which is preliminary data.</text>
</comment>
<organism evidence="11 12">
    <name type="scientific">Colletotrichum sidae</name>
    <dbReference type="NCBI Taxonomy" id="1347389"/>
    <lineage>
        <taxon>Eukaryota</taxon>
        <taxon>Fungi</taxon>
        <taxon>Dikarya</taxon>
        <taxon>Ascomycota</taxon>
        <taxon>Pezizomycotina</taxon>
        <taxon>Sordariomycetes</taxon>
        <taxon>Hypocreomycetidae</taxon>
        <taxon>Glomerellales</taxon>
        <taxon>Glomerellaceae</taxon>
        <taxon>Colletotrichum</taxon>
        <taxon>Colletotrichum orbiculare species complex</taxon>
    </lineage>
</organism>
<evidence type="ECO:0000256" key="3">
    <source>
        <dbReference type="ARBA" id="ARBA00022729"/>
    </source>
</evidence>
<evidence type="ECO:0000256" key="5">
    <source>
        <dbReference type="ARBA" id="ARBA00022801"/>
    </source>
</evidence>
<dbReference type="InterPro" id="IPR033876">
    <property type="entry name" value="SAP-like"/>
</dbReference>
<dbReference type="Gene3D" id="2.40.70.10">
    <property type="entry name" value="Acid Proteases"/>
    <property type="match status" value="2"/>
</dbReference>
<dbReference type="InterPro" id="IPR033121">
    <property type="entry name" value="PEPTIDASE_A1"/>
</dbReference>
<feature type="region of interest" description="Disordered" evidence="9">
    <location>
        <begin position="94"/>
        <end position="141"/>
    </location>
</feature>
<name>A0A4R8TQW7_9PEZI</name>
<dbReference type="GO" id="GO:0006508">
    <property type="term" value="P:proteolysis"/>
    <property type="evidence" value="ECO:0007669"/>
    <property type="project" value="UniProtKB-KW"/>
</dbReference>
<gene>
    <name evidence="11" type="primary">SAP1</name>
    <name evidence="11" type="ORF">C8034_v008949</name>
</gene>
<feature type="region of interest" description="Disordered" evidence="9">
    <location>
        <begin position="422"/>
        <end position="558"/>
    </location>
</feature>
<protein>
    <submittedName>
        <fullName evidence="11">Candidapepsin-1</fullName>
    </submittedName>
</protein>
<evidence type="ECO:0000313" key="11">
    <source>
        <dbReference type="EMBL" id="TEA20379.1"/>
    </source>
</evidence>
<feature type="compositionally biased region" description="Polar residues" evidence="9">
    <location>
        <begin position="94"/>
        <end position="119"/>
    </location>
</feature>
<sequence length="583" mass="60117">MKSGIAAAVAGASAITSVAGLSFPRSTHGKGYVSLPVNEVQPDLSGLTRREAFEVLLNNRDYYYSIDLQFGTPAQKVTVLLDTGSSELWVNPDCSTAPSSSQARQCTSSGQYNPRNSRTPPVGPSGSRQLNYGDPSDPTTQTSAQIAYYSDTIAMGSGTVLNQTFGVVTKSDGISTGILGLAPDLRAGFAQDKPYSLLLNSLVSQDVIESRVFALDLRHSSAESGAIIFGGLDKGKFIGRLEKRPMTSGARGEPRLALSLENVGIALSNKQAKTYPMADADRNVMLDSGTTLTRLHPSLAQPIFADLGATSGSDGYWVADCSLRTPPLSGGSDSYVTFQFGRKTIRVPLSDFVLKVGPGNGKCYVGLVTTTDQQILGDSVLRAGYFIFDWDNQAIHVAQASNCGKENIVTIGKGTDAVPTDAVGLCEGDSGDSDSSGDSATTAVSQPPPASPAPAPVSAPAPSQQPAAPAPAPAPSSPPENVTSAQPAASPAASPVGAPNDASFAASAASSSTQEAQEQKPTTKTASLTPFQTTPGTSSSPYPGGSSSSNDSHSSAFSWGVASRDTGLLAGSIMTLAALFWNV</sequence>
<feature type="compositionally biased region" description="Polar residues" evidence="9">
    <location>
        <begin position="513"/>
        <end position="532"/>
    </location>
</feature>
<keyword evidence="2 8" id="KW-0645">Protease</keyword>
<dbReference type="InterPro" id="IPR001461">
    <property type="entry name" value="Aspartic_peptidase_A1"/>
</dbReference>
<feature type="active site" evidence="6">
    <location>
        <position position="287"/>
    </location>
</feature>
<evidence type="ECO:0000313" key="12">
    <source>
        <dbReference type="Proteomes" id="UP000295604"/>
    </source>
</evidence>
<dbReference type="CDD" id="cd05474">
    <property type="entry name" value="SAP_like"/>
    <property type="match status" value="1"/>
</dbReference>
<dbReference type="AlphaFoldDB" id="A0A4R8TQW7"/>
<reference evidence="11 12" key="1">
    <citation type="submission" date="2018-11" db="EMBL/GenBank/DDBJ databases">
        <title>Genome sequence and assembly of Colletotrichum sidae.</title>
        <authorList>
            <person name="Gan P."/>
            <person name="Shirasu K."/>
        </authorList>
    </citation>
    <scope>NUCLEOTIDE SEQUENCE [LARGE SCALE GENOMIC DNA]</scope>
    <source>
        <strain evidence="11 12">CBS 518.97</strain>
    </source>
</reference>